<feature type="transmembrane region" description="Helical" evidence="1">
    <location>
        <begin position="67"/>
        <end position="84"/>
    </location>
</feature>
<dbReference type="InterPro" id="IPR002931">
    <property type="entry name" value="Transglutaminase-like"/>
</dbReference>
<dbReference type="InterPro" id="IPR021878">
    <property type="entry name" value="TgpA_N"/>
</dbReference>
<dbReference type="InterPro" id="IPR038765">
    <property type="entry name" value="Papain-like_cys_pep_sf"/>
</dbReference>
<name>A0ABV2K257_9GAMM</name>
<evidence type="ECO:0000259" key="2">
    <source>
        <dbReference type="SMART" id="SM00460"/>
    </source>
</evidence>
<keyword evidence="1" id="KW-0472">Membrane</keyword>
<dbReference type="PANTHER" id="PTHR42736:SF1">
    <property type="entry name" value="PROTEIN-GLUTAMINE GAMMA-GLUTAMYLTRANSFERASE"/>
    <property type="match status" value="1"/>
</dbReference>
<dbReference type="InterPro" id="IPR025403">
    <property type="entry name" value="TgpA-like_C"/>
</dbReference>
<dbReference type="Pfam" id="PF11992">
    <property type="entry name" value="TgpA_N"/>
    <property type="match status" value="1"/>
</dbReference>
<evidence type="ECO:0000256" key="1">
    <source>
        <dbReference type="SAM" id="Phobius"/>
    </source>
</evidence>
<feature type="domain" description="Transglutaminase-like" evidence="2">
    <location>
        <begin position="405"/>
        <end position="476"/>
    </location>
</feature>
<feature type="transmembrane region" description="Helical" evidence="1">
    <location>
        <begin position="543"/>
        <end position="567"/>
    </location>
</feature>
<sequence length="656" mass="72982">MIGLRLFRHKNQVPLERRPFDLLCITVAVVLGVHAPHLPVWLSLALAVMLGLRWWQRRHRNGRAPAYLKLSLLALLTAAVVFHYDTLFGREPGAALVVGLLVLKLFETETPRDARVGAAFSCFALMTALLFDQGMVATILVGLGLPPALATLRALQPARPETSLPRELLPALGLLGASLPLALLAFVFVPRLSSPLWGAPNSSQSRSGLSEDMSPGDFSEVLLDDRPAMRVSFVGAPPANAQRYFRAYVLWNYDGRTWNRRELDGAPAAVEHGPTVQYTVTLEATGQRVLPVLDVPLSAPDSAHMGPDREVRADRPVNDPLVYSLQSAPTYRLQGQLSERERRRALQLPPGFDPQARALGQRWRAQYGDDDAAIVQAAMSLFHDGGFAYTLAPAPLGRNVIDDFLFGTHEGFCEHYASSFTVLMRAAGIPARVVTGYQGGYWNRIGNYLLVRQADAHAWSEIWLPKRGWVRMDPTAAVRPERVSQGSAAANATASAWAPNQWWLSWRNRWDIVNQWWNQGVIGFDTLRQHGLLTPFGVHDTSVGMLALLLAIGGSLFAVGGLLWAIWKRPEADRALTVMKQLEKRLASAGVARRHSEGPQHYFSRAARALPSQRVQLEHLMRTYLELRYAHEEPPADLLRNFRQAARDFRPRRVVK</sequence>
<keyword evidence="1" id="KW-1133">Transmembrane helix</keyword>
<keyword evidence="1" id="KW-0812">Transmembrane</keyword>
<reference evidence="3 4" key="1">
    <citation type="submission" date="2024-06" db="EMBL/GenBank/DDBJ databases">
        <title>Sorghum-associated microbial communities from plants grown in Nebraska, USA.</title>
        <authorList>
            <person name="Schachtman D."/>
        </authorList>
    </citation>
    <scope>NUCLEOTIDE SEQUENCE [LARGE SCALE GENOMIC DNA]</scope>
    <source>
        <strain evidence="3 4">1073</strain>
    </source>
</reference>
<dbReference type="Pfam" id="PF01841">
    <property type="entry name" value="Transglut_core"/>
    <property type="match status" value="1"/>
</dbReference>
<accession>A0ABV2K257</accession>
<keyword evidence="4" id="KW-1185">Reference proteome</keyword>
<dbReference type="RefSeq" id="WP_354015538.1">
    <property type="nucleotide sequence ID" value="NZ_JBEPMU010000006.1"/>
</dbReference>
<protein>
    <submittedName>
        <fullName evidence="3">Transglutaminase-like putative cysteine protease</fullName>
    </submittedName>
</protein>
<dbReference type="Pfam" id="PF13559">
    <property type="entry name" value="DUF4129"/>
    <property type="match status" value="1"/>
</dbReference>
<feature type="transmembrane region" description="Helical" evidence="1">
    <location>
        <begin position="137"/>
        <end position="156"/>
    </location>
</feature>
<proteinExistence type="predicted"/>
<dbReference type="InterPro" id="IPR052901">
    <property type="entry name" value="Bact_TGase-like"/>
</dbReference>
<dbReference type="EMBL" id="JBEPMU010000006">
    <property type="protein sequence ID" value="MET3654169.1"/>
    <property type="molecule type" value="Genomic_DNA"/>
</dbReference>
<comment type="caution">
    <text evidence="3">The sequence shown here is derived from an EMBL/GenBank/DDBJ whole genome shotgun (WGS) entry which is preliminary data.</text>
</comment>
<organism evidence="3 4">
    <name type="scientific">Dyella japonica</name>
    <dbReference type="NCBI Taxonomy" id="231455"/>
    <lineage>
        <taxon>Bacteria</taxon>
        <taxon>Pseudomonadati</taxon>
        <taxon>Pseudomonadota</taxon>
        <taxon>Gammaproteobacteria</taxon>
        <taxon>Lysobacterales</taxon>
        <taxon>Rhodanobacteraceae</taxon>
        <taxon>Dyella</taxon>
    </lineage>
</organism>
<dbReference type="SMART" id="SM00460">
    <property type="entry name" value="TGc"/>
    <property type="match status" value="1"/>
</dbReference>
<gene>
    <name evidence="3" type="ORF">ABIC75_003907</name>
</gene>
<evidence type="ECO:0000313" key="4">
    <source>
        <dbReference type="Proteomes" id="UP001549184"/>
    </source>
</evidence>
<feature type="transmembrane region" description="Helical" evidence="1">
    <location>
        <begin position="168"/>
        <end position="189"/>
    </location>
</feature>
<evidence type="ECO:0000313" key="3">
    <source>
        <dbReference type="EMBL" id="MET3654169.1"/>
    </source>
</evidence>
<feature type="transmembrane region" description="Helical" evidence="1">
    <location>
        <begin position="38"/>
        <end position="55"/>
    </location>
</feature>
<dbReference type="PANTHER" id="PTHR42736">
    <property type="entry name" value="PROTEIN-GLUTAMINE GAMMA-GLUTAMYLTRANSFERASE"/>
    <property type="match status" value="1"/>
</dbReference>
<dbReference type="Proteomes" id="UP001549184">
    <property type="component" value="Unassembled WGS sequence"/>
</dbReference>
<dbReference type="Gene3D" id="3.10.620.30">
    <property type="match status" value="1"/>
</dbReference>
<dbReference type="SUPFAM" id="SSF54001">
    <property type="entry name" value="Cysteine proteinases"/>
    <property type="match status" value="1"/>
</dbReference>